<feature type="domain" description="DSBA-like thioredoxin" evidence="1">
    <location>
        <begin position="3"/>
        <end position="208"/>
    </location>
</feature>
<sequence>MEIIYWSDYACPFCFIGRKHLEAAIEKINKEKDETFTVTMKAFELDPSAPTVVEGTATERLASKYGLTMEDAADRINGVNMMGQALGIDFRYDLAKPSNTFDAHRITKLAQAKGNDVAEVLTELLYEAYFVKHEVLADHAVLMSKAKEAGLVEDEVKAVLDSDMYANEVREEEALAARYGINSVPFFVVNDKVALPGALPIEEFEKVLREMLEKEVE</sequence>
<evidence type="ECO:0000313" key="2">
    <source>
        <dbReference type="EMBL" id="VYU50048.1"/>
    </source>
</evidence>
<dbReference type="PANTHER" id="PTHR13887:SF41">
    <property type="entry name" value="THIOREDOXIN SUPERFAMILY PROTEIN"/>
    <property type="match status" value="1"/>
</dbReference>
<protein>
    <submittedName>
        <fullName evidence="2">DSBA-like thioredoxin domain protein</fullName>
    </submittedName>
</protein>
<reference evidence="2" key="1">
    <citation type="submission" date="2019-11" db="EMBL/GenBank/DDBJ databases">
        <authorList>
            <person name="Feng L."/>
        </authorList>
    </citation>
    <scope>NUCLEOTIDE SEQUENCE</scope>
    <source>
        <strain evidence="2">VrattiLFYP33</strain>
    </source>
</reference>
<dbReference type="AlphaFoldDB" id="A0A6N3FD66"/>
<evidence type="ECO:0000259" key="1">
    <source>
        <dbReference type="Pfam" id="PF01323"/>
    </source>
</evidence>
<accession>A0A6N3FD66</accession>
<dbReference type="InterPro" id="IPR001853">
    <property type="entry name" value="DSBA-like_thioredoxin_dom"/>
</dbReference>
<organism evidence="2">
    <name type="scientific">Veillonella ratti</name>
    <dbReference type="NCBI Taxonomy" id="103892"/>
    <lineage>
        <taxon>Bacteria</taxon>
        <taxon>Bacillati</taxon>
        <taxon>Bacillota</taxon>
        <taxon>Negativicutes</taxon>
        <taxon>Veillonellales</taxon>
        <taxon>Veillonellaceae</taxon>
        <taxon>Veillonella</taxon>
    </lineage>
</organism>
<dbReference type="GO" id="GO:0016491">
    <property type="term" value="F:oxidoreductase activity"/>
    <property type="evidence" value="ECO:0007669"/>
    <property type="project" value="InterPro"/>
</dbReference>
<dbReference type="Gene3D" id="3.40.30.10">
    <property type="entry name" value="Glutaredoxin"/>
    <property type="match status" value="1"/>
</dbReference>
<dbReference type="PANTHER" id="PTHR13887">
    <property type="entry name" value="GLUTATHIONE S-TRANSFERASE KAPPA"/>
    <property type="match status" value="1"/>
</dbReference>
<name>A0A6N3FD66_9FIRM</name>
<dbReference type="EMBL" id="CACRUX010000098">
    <property type="protein sequence ID" value="VYU50048.1"/>
    <property type="molecule type" value="Genomic_DNA"/>
</dbReference>
<proteinExistence type="predicted"/>
<gene>
    <name evidence="2" type="ORF">VRLFYP33_02271</name>
</gene>
<dbReference type="InterPro" id="IPR036249">
    <property type="entry name" value="Thioredoxin-like_sf"/>
</dbReference>
<dbReference type="CDD" id="cd03024">
    <property type="entry name" value="DsbA_FrnE"/>
    <property type="match status" value="1"/>
</dbReference>
<dbReference type="Pfam" id="PF01323">
    <property type="entry name" value="DSBA"/>
    <property type="match status" value="1"/>
</dbReference>
<dbReference type="RefSeq" id="WP_021842461.1">
    <property type="nucleotide sequence ID" value="NZ_CACRUX010000098.1"/>
</dbReference>
<dbReference type="SUPFAM" id="SSF52833">
    <property type="entry name" value="Thioredoxin-like"/>
    <property type="match status" value="1"/>
</dbReference>